<dbReference type="EMBL" id="CM035441">
    <property type="protein sequence ID" value="KAH7281412.1"/>
    <property type="molecule type" value="Genomic_DNA"/>
</dbReference>
<dbReference type="Pfam" id="PF04784">
    <property type="entry name" value="DUF547"/>
    <property type="match status" value="1"/>
</dbReference>
<feature type="compositionally biased region" description="Polar residues" evidence="2">
    <location>
        <begin position="218"/>
        <end position="230"/>
    </location>
</feature>
<protein>
    <submittedName>
        <fullName evidence="5">Uncharacterized protein</fullName>
    </submittedName>
</protein>
<gene>
    <name evidence="5" type="ORF">KP509_36G046500</name>
</gene>
<evidence type="ECO:0000313" key="5">
    <source>
        <dbReference type="EMBL" id="KAH7281415.1"/>
    </source>
</evidence>
<feature type="domain" description="Ternary complex factor MIP1 leucine-zipper" evidence="4">
    <location>
        <begin position="104"/>
        <end position="182"/>
    </location>
</feature>
<proteinExistence type="predicted"/>
<dbReference type="EMBL" id="CM035441">
    <property type="protein sequence ID" value="KAH7281415.1"/>
    <property type="molecule type" value="Genomic_DNA"/>
</dbReference>
<dbReference type="Pfam" id="PF14389">
    <property type="entry name" value="Lzipper-MIP1"/>
    <property type="match status" value="1"/>
</dbReference>
<sequence>MPCSAKLPMYMSGSSMAKSKGFPGVCHPRKDTKEELALGLATPKLYLPSKAPFKGHTARAHHLRSRSAPDNDFDLENWDLSPSNFQQVQVSPQNGVYKKQHTLYERRAALEQDVAELQKRLKNERAVRHALENAMGRASSAISPGHRYLTPKTKELIHEINFLEEEVVDLEQHVLSLYRRFFSRCFSRSSSLFSIRQKSENPPIQEDGQNKQYRQRQPDQNKTIRANYSKQKQKHTHRRNISAAMQGNIGAVKSTSHVQPKSRHNSMLGDSMNVVGSSMSSYSQNILQTKVAKEIPVQSNSSSLNEDGPRPLRDYLSETPNRLSEELIRCMATIYCKLSDPPLNVLGVPESPSSCTSSSTSLSSLHGMYSDGWSPGCRADLSYEAPLLDPFQVKGKSGSVGAYNSMIEVPWICVDKDRLSYVARMLRDFRSMVEHLEKVDPSQLKHDEKLAFWINIYNALLMHAYLAYGIPRNNLKRMTLLQRAAYKVGGRSINAHTIEQCILGCRSHRPTQWLQNLLLPGSKFKAGDERRSYAIETPEPLVCFALCCGGKSDPAVRVYTAKNVHDELESAKRQFLQASIGFQSDKKVLLPKILEWYSREASISLSSLLDWVSQYLSEKEKETLVKCIRSKPNKSTTHCIEWVSYNFSFRYLFDKELASRFSSRLS</sequence>
<dbReference type="InterPro" id="IPR025757">
    <property type="entry name" value="MIP1_Leuzipper"/>
</dbReference>
<feature type="region of interest" description="Disordered" evidence="2">
    <location>
        <begin position="196"/>
        <end position="239"/>
    </location>
</feature>
<evidence type="ECO:0000256" key="2">
    <source>
        <dbReference type="SAM" id="MobiDB-lite"/>
    </source>
</evidence>
<organism evidence="5 6">
    <name type="scientific">Ceratopteris richardii</name>
    <name type="common">Triangle waterfern</name>
    <dbReference type="NCBI Taxonomy" id="49495"/>
    <lineage>
        <taxon>Eukaryota</taxon>
        <taxon>Viridiplantae</taxon>
        <taxon>Streptophyta</taxon>
        <taxon>Embryophyta</taxon>
        <taxon>Tracheophyta</taxon>
        <taxon>Polypodiopsida</taxon>
        <taxon>Polypodiidae</taxon>
        <taxon>Polypodiales</taxon>
        <taxon>Pteridineae</taxon>
        <taxon>Pteridaceae</taxon>
        <taxon>Parkerioideae</taxon>
        <taxon>Ceratopteris</taxon>
    </lineage>
</organism>
<feature type="coiled-coil region" evidence="1">
    <location>
        <begin position="100"/>
        <end position="180"/>
    </location>
</feature>
<dbReference type="EMBL" id="CM035441">
    <property type="protein sequence ID" value="KAH7281417.1"/>
    <property type="molecule type" value="Genomic_DNA"/>
</dbReference>
<evidence type="ECO:0000256" key="1">
    <source>
        <dbReference type="SAM" id="Coils"/>
    </source>
</evidence>
<dbReference type="EMBL" id="CM035441">
    <property type="protein sequence ID" value="KAH7281411.1"/>
    <property type="molecule type" value="Genomic_DNA"/>
</dbReference>
<keyword evidence="6" id="KW-1185">Reference proteome</keyword>
<dbReference type="InterPro" id="IPR006869">
    <property type="entry name" value="DUF547"/>
</dbReference>
<dbReference type="PANTHER" id="PTHR23054:SF18">
    <property type="entry name" value="TERNARY COMPLEX FACTOR MIP1, LEUCINE-ZIPPER"/>
    <property type="match status" value="1"/>
</dbReference>
<reference evidence="5" key="1">
    <citation type="submission" date="2021-08" db="EMBL/GenBank/DDBJ databases">
        <title>WGS assembly of Ceratopteris richardii.</title>
        <authorList>
            <person name="Marchant D.B."/>
            <person name="Chen G."/>
            <person name="Jenkins J."/>
            <person name="Shu S."/>
            <person name="Leebens-Mack J."/>
            <person name="Grimwood J."/>
            <person name="Schmutz J."/>
            <person name="Soltis P."/>
            <person name="Soltis D."/>
            <person name="Chen Z.-H."/>
        </authorList>
    </citation>
    <scope>NUCLEOTIDE SEQUENCE</scope>
    <source>
        <strain evidence="5">Whitten #5841</strain>
        <tissue evidence="5">Leaf</tissue>
    </source>
</reference>
<evidence type="ECO:0000259" key="4">
    <source>
        <dbReference type="Pfam" id="PF14389"/>
    </source>
</evidence>
<dbReference type="EMBL" id="CM035441">
    <property type="protein sequence ID" value="KAH7281416.1"/>
    <property type="molecule type" value="Genomic_DNA"/>
</dbReference>
<dbReference type="OrthoDB" id="418495at2759"/>
<keyword evidence="1" id="KW-0175">Coiled coil</keyword>
<accession>A0A8T2QCT8</accession>
<evidence type="ECO:0000259" key="3">
    <source>
        <dbReference type="Pfam" id="PF04784"/>
    </source>
</evidence>
<dbReference type="EMBL" id="CM035441">
    <property type="protein sequence ID" value="KAH7281413.1"/>
    <property type="molecule type" value="Genomic_DNA"/>
</dbReference>
<feature type="domain" description="DUF547" evidence="3">
    <location>
        <begin position="442"/>
        <end position="576"/>
    </location>
</feature>
<name>A0A8T2QCT8_CERRI</name>
<dbReference type="EMBL" id="CM035441">
    <property type="protein sequence ID" value="KAH7281414.1"/>
    <property type="molecule type" value="Genomic_DNA"/>
</dbReference>
<dbReference type="PANTHER" id="PTHR23054">
    <property type="entry name" value="TERNARY COMPLEX FACTOR MIP1, LEUCINE-ZIPPER-RELATED"/>
    <property type="match status" value="1"/>
</dbReference>
<dbReference type="Proteomes" id="UP000825935">
    <property type="component" value="Chromosome 36"/>
</dbReference>
<dbReference type="AlphaFoldDB" id="A0A8T2QCT8"/>
<evidence type="ECO:0000313" key="6">
    <source>
        <dbReference type="Proteomes" id="UP000825935"/>
    </source>
</evidence>
<comment type="caution">
    <text evidence="5">The sequence shown here is derived from an EMBL/GenBank/DDBJ whole genome shotgun (WGS) entry which is preliminary data.</text>
</comment>
<dbReference type="OMA" id="VEIPWIC"/>